<reference evidence="2 3" key="1">
    <citation type="submission" date="2016-07" db="EMBL/GenBank/DDBJ databases">
        <title>Pervasive Adenine N6-methylation of Active Genes in Fungi.</title>
        <authorList>
            <consortium name="DOE Joint Genome Institute"/>
            <person name="Mondo S.J."/>
            <person name="Dannebaum R.O."/>
            <person name="Kuo R.C."/>
            <person name="Labutti K."/>
            <person name="Haridas S."/>
            <person name="Kuo A."/>
            <person name="Salamov A."/>
            <person name="Ahrendt S.R."/>
            <person name="Lipzen A."/>
            <person name="Sullivan W."/>
            <person name="Andreopoulos W.B."/>
            <person name="Clum A."/>
            <person name="Lindquist E."/>
            <person name="Daum C."/>
            <person name="Ramamoorthy G.K."/>
            <person name="Gryganskyi A."/>
            <person name="Culley D."/>
            <person name="Magnuson J.K."/>
            <person name="James T.Y."/>
            <person name="O'Malley M.A."/>
            <person name="Stajich J.E."/>
            <person name="Spatafora J.W."/>
            <person name="Visel A."/>
            <person name="Grigoriev I.V."/>
        </authorList>
    </citation>
    <scope>NUCLEOTIDE SEQUENCE [LARGE SCALE GENOMIC DNA]</scope>
    <source>
        <strain evidence="2 3">ATCC 12442</strain>
    </source>
</reference>
<proteinExistence type="predicted"/>
<sequence>MHRFGAHTSIPMFTHTVELQKAKEILENCTLVSHSTKGCYSSRIALWIHFCNSKYSGDDMVTEERLASYVEWMVNSGAAERIRQGSTHIQQVLRNQLQGVLCYWRIQTGNRPDLPDPRTGRVFSSKWNEIVQRFPREGRSRRSEPIYGAYRNGAAPPEMNGMPRNGYSRDMADGRRGSSSMHHGGDSPYQPSQSSQSSYQYNGSQQSYRQSRPPANSSRAYNQALQYVERTHAGDRHYNGYAPNPVRTRTVDYAHQESSAHQDTRTTPRMSMTPSDSVDSPGSDPRDGDLRMKGSASPQNDPMLLDSAIAGQVPTPMTPPAPLEGEVPEQLPEWSQENAEPEGHLLTLAEDIVLHAQFVNVDSYLQDQVRAHHSLGLAAWLGSDMRATLALGDIAIEDGPAASSVTGAEGAPAKPVLSAEGQSASVAQQPKSISIHIRDSSVRDSNSTTTKHKVKCELL</sequence>
<gene>
    <name evidence="2" type="ORF">DL89DRAFT_256722</name>
</gene>
<feature type="compositionally biased region" description="Low complexity" evidence="1">
    <location>
        <begin position="274"/>
        <end position="283"/>
    </location>
</feature>
<evidence type="ECO:0000256" key="1">
    <source>
        <dbReference type="SAM" id="MobiDB-lite"/>
    </source>
</evidence>
<accession>A0A1Y1WAD0</accession>
<dbReference type="OrthoDB" id="5582206at2759"/>
<name>A0A1Y1WAD0_9FUNG</name>
<feature type="compositionally biased region" description="Basic and acidic residues" evidence="1">
    <location>
        <begin position="254"/>
        <end position="266"/>
    </location>
</feature>
<dbReference type="GeneID" id="63802114"/>
<organism evidence="2 3">
    <name type="scientific">Linderina pennispora</name>
    <dbReference type="NCBI Taxonomy" id="61395"/>
    <lineage>
        <taxon>Eukaryota</taxon>
        <taxon>Fungi</taxon>
        <taxon>Fungi incertae sedis</taxon>
        <taxon>Zoopagomycota</taxon>
        <taxon>Kickxellomycotina</taxon>
        <taxon>Kickxellomycetes</taxon>
        <taxon>Kickxellales</taxon>
        <taxon>Kickxellaceae</taxon>
        <taxon>Linderina</taxon>
    </lineage>
</organism>
<dbReference type="Proteomes" id="UP000193922">
    <property type="component" value="Unassembled WGS sequence"/>
</dbReference>
<feature type="region of interest" description="Disordered" evidence="1">
    <location>
        <begin position="254"/>
        <end position="303"/>
    </location>
</feature>
<evidence type="ECO:0000313" key="2">
    <source>
        <dbReference type="EMBL" id="ORX70510.1"/>
    </source>
</evidence>
<dbReference type="RefSeq" id="XP_040744089.1">
    <property type="nucleotide sequence ID" value="XM_040885466.1"/>
</dbReference>
<feature type="region of interest" description="Disordered" evidence="1">
    <location>
        <begin position="134"/>
        <end position="219"/>
    </location>
</feature>
<feature type="compositionally biased region" description="Low complexity" evidence="1">
    <location>
        <begin position="177"/>
        <end position="212"/>
    </location>
</feature>
<dbReference type="AlphaFoldDB" id="A0A1Y1WAD0"/>
<keyword evidence="3" id="KW-1185">Reference proteome</keyword>
<protein>
    <submittedName>
        <fullName evidence="2">Uncharacterized protein</fullName>
    </submittedName>
</protein>
<dbReference type="EMBL" id="MCFD01000005">
    <property type="protein sequence ID" value="ORX70510.1"/>
    <property type="molecule type" value="Genomic_DNA"/>
</dbReference>
<comment type="caution">
    <text evidence="2">The sequence shown here is derived from an EMBL/GenBank/DDBJ whole genome shotgun (WGS) entry which is preliminary data.</text>
</comment>
<feature type="compositionally biased region" description="Basic and acidic residues" evidence="1">
    <location>
        <begin position="134"/>
        <end position="144"/>
    </location>
</feature>
<evidence type="ECO:0000313" key="3">
    <source>
        <dbReference type="Proteomes" id="UP000193922"/>
    </source>
</evidence>